<dbReference type="EMBL" id="QLMD01000014">
    <property type="protein sequence ID" value="RAJ94645.1"/>
    <property type="molecule type" value="Genomic_DNA"/>
</dbReference>
<dbReference type="InterPro" id="IPR004090">
    <property type="entry name" value="Chemotax_Me-accpt_rcpt"/>
</dbReference>
<dbReference type="SMART" id="SM00283">
    <property type="entry name" value="MA"/>
    <property type="match status" value="1"/>
</dbReference>
<organism evidence="9 10">
    <name type="scientific">Aliidiomarina maris</name>
    <dbReference type="NCBI Taxonomy" id="531312"/>
    <lineage>
        <taxon>Bacteria</taxon>
        <taxon>Pseudomonadati</taxon>
        <taxon>Pseudomonadota</taxon>
        <taxon>Gammaproteobacteria</taxon>
        <taxon>Alteromonadales</taxon>
        <taxon>Idiomarinaceae</taxon>
        <taxon>Aliidiomarina</taxon>
    </lineage>
</organism>
<keyword evidence="5" id="KW-0175">Coiled coil</keyword>
<dbReference type="SMART" id="SM00304">
    <property type="entry name" value="HAMP"/>
    <property type="match status" value="2"/>
</dbReference>
<comment type="caution">
    <text evidence="9">The sequence shown here is derived from an EMBL/GenBank/DDBJ whole genome shotgun (WGS) entry which is preliminary data.</text>
</comment>
<dbReference type="InterPro" id="IPR004089">
    <property type="entry name" value="MCPsignal_dom"/>
</dbReference>
<dbReference type="InterPro" id="IPR024478">
    <property type="entry name" value="HlyB_4HB_MCP"/>
</dbReference>
<dbReference type="RefSeq" id="WP_146608521.1">
    <property type="nucleotide sequence ID" value="NZ_PIPK01000015.1"/>
</dbReference>
<dbReference type="Pfam" id="PF00672">
    <property type="entry name" value="HAMP"/>
    <property type="match status" value="1"/>
</dbReference>
<keyword evidence="6" id="KW-0472">Membrane</keyword>
<dbReference type="GO" id="GO:0006935">
    <property type="term" value="P:chemotaxis"/>
    <property type="evidence" value="ECO:0007669"/>
    <property type="project" value="InterPro"/>
</dbReference>
<evidence type="ECO:0000256" key="2">
    <source>
        <dbReference type="ARBA" id="ARBA00023224"/>
    </source>
</evidence>
<evidence type="ECO:0000313" key="9">
    <source>
        <dbReference type="EMBL" id="RAJ94645.1"/>
    </source>
</evidence>
<feature type="transmembrane region" description="Helical" evidence="6">
    <location>
        <begin position="154"/>
        <end position="174"/>
    </location>
</feature>
<evidence type="ECO:0000313" key="10">
    <source>
        <dbReference type="Proteomes" id="UP000249203"/>
    </source>
</evidence>
<comment type="subcellular location">
    <subcellularLocation>
        <location evidence="1">Membrane</location>
    </subcellularLocation>
</comment>
<dbReference type="InterPro" id="IPR003660">
    <property type="entry name" value="HAMP_dom"/>
</dbReference>
<dbReference type="PANTHER" id="PTHR32089:SF120">
    <property type="entry name" value="METHYL-ACCEPTING CHEMOTAXIS PROTEIN TLPQ"/>
    <property type="match status" value="1"/>
</dbReference>
<dbReference type="AlphaFoldDB" id="A0A327WYK2"/>
<dbReference type="GO" id="GO:0016020">
    <property type="term" value="C:membrane"/>
    <property type="evidence" value="ECO:0007669"/>
    <property type="project" value="UniProtKB-SubCell"/>
</dbReference>
<dbReference type="PROSITE" id="PS50885">
    <property type="entry name" value="HAMP"/>
    <property type="match status" value="1"/>
</dbReference>
<dbReference type="PANTHER" id="PTHR32089">
    <property type="entry name" value="METHYL-ACCEPTING CHEMOTAXIS PROTEIN MCPB"/>
    <property type="match status" value="1"/>
</dbReference>
<proteinExistence type="inferred from homology"/>
<dbReference type="Pfam" id="PF00015">
    <property type="entry name" value="MCPsignal"/>
    <property type="match status" value="1"/>
</dbReference>
<dbReference type="PRINTS" id="PR00260">
    <property type="entry name" value="CHEMTRNSDUCR"/>
</dbReference>
<protein>
    <submittedName>
        <fullName evidence="9">Methyl-accepting chemotaxis protein</fullName>
    </submittedName>
</protein>
<dbReference type="Gene3D" id="1.10.287.950">
    <property type="entry name" value="Methyl-accepting chemotaxis protein"/>
    <property type="match status" value="1"/>
</dbReference>
<evidence type="ECO:0000259" key="7">
    <source>
        <dbReference type="PROSITE" id="PS50111"/>
    </source>
</evidence>
<gene>
    <name evidence="9" type="ORF">B0I24_11449</name>
</gene>
<evidence type="ECO:0000256" key="5">
    <source>
        <dbReference type="SAM" id="Coils"/>
    </source>
</evidence>
<dbReference type="FunFam" id="1.10.287.950:FF:000001">
    <property type="entry name" value="Methyl-accepting chemotaxis sensory transducer"/>
    <property type="match status" value="1"/>
</dbReference>
<evidence type="ECO:0000256" key="3">
    <source>
        <dbReference type="ARBA" id="ARBA00029447"/>
    </source>
</evidence>
<reference evidence="9 10" key="1">
    <citation type="submission" date="2018-06" db="EMBL/GenBank/DDBJ databases">
        <title>Genomic Encyclopedia of Type Strains, Phase III (KMG-III): the genomes of soil and plant-associated and newly described type strains.</title>
        <authorList>
            <person name="Whitman W."/>
        </authorList>
    </citation>
    <scope>NUCLEOTIDE SEQUENCE [LARGE SCALE GENOMIC DNA]</scope>
    <source>
        <strain evidence="9 10">CGMCC 1.15366</strain>
    </source>
</reference>
<name>A0A327WYK2_9GAMM</name>
<sequence>MAAQEELITQYAAPALQAIGNIEAAMLRVRLYTVNVITASDAQTSADYEQRLATSRQGLEEAMATYRSYIRTEQGRAGLQEFEGMAQRYWQTDERVRQLARTEGSAAAILMRYEQLQPVIDQMIQSIRGMSAFQQQRMETAATTADSVRNQAQWVTLLIIAIAVVLVAVLAMLFTRSIVTPIRQAVKHAEVIAEGDLTHAIDVTGNDEATQLLAALNRMQDNLRNSIATIADSAQQLASTSEELSSVTEDSTRGLHQQSAELEQAATAVNEMTAAVEEVARNAQDAAEESVNADEQAQYGREQVGTTVSNIENLVSELNHSARNIENLAAKVKDITSVLDVIGGIAEQTNLLALNAAIEAARAGESGRGFAVVADEVRALAHRTQTSTKEIEQMVSAVQQSSADSVKGMQISSDQAKKTQEVAKAAGDALQTIAQAVSKISERNASIASAAEEQAQVAKDVDKNLVNIQDLSSQTASGANQTRASSQELARLAVNLNELVASFKI</sequence>
<evidence type="ECO:0000256" key="1">
    <source>
        <dbReference type="ARBA" id="ARBA00004370"/>
    </source>
</evidence>
<accession>A0A327WYK2</accession>
<evidence type="ECO:0000256" key="6">
    <source>
        <dbReference type="SAM" id="Phobius"/>
    </source>
</evidence>
<feature type="domain" description="Methyl-accepting transducer" evidence="7">
    <location>
        <begin position="233"/>
        <end position="469"/>
    </location>
</feature>
<keyword evidence="2 4" id="KW-0807">Transducer</keyword>
<evidence type="ECO:0000256" key="4">
    <source>
        <dbReference type="PROSITE-ProRule" id="PRU00284"/>
    </source>
</evidence>
<dbReference type="Pfam" id="PF12729">
    <property type="entry name" value="4HB_MCP_1"/>
    <property type="match status" value="1"/>
</dbReference>
<keyword evidence="6" id="KW-1133">Transmembrane helix</keyword>
<dbReference type="OrthoDB" id="7054443at2"/>
<comment type="similarity">
    <text evidence="3">Belongs to the methyl-accepting chemotaxis (MCP) protein family.</text>
</comment>
<dbReference type="PROSITE" id="PS50111">
    <property type="entry name" value="CHEMOTAXIS_TRANSDUC_2"/>
    <property type="match status" value="1"/>
</dbReference>
<evidence type="ECO:0000259" key="8">
    <source>
        <dbReference type="PROSITE" id="PS50885"/>
    </source>
</evidence>
<dbReference type="Proteomes" id="UP000249203">
    <property type="component" value="Unassembled WGS sequence"/>
</dbReference>
<keyword evidence="6" id="KW-0812">Transmembrane</keyword>
<dbReference type="CDD" id="cd06225">
    <property type="entry name" value="HAMP"/>
    <property type="match status" value="1"/>
</dbReference>
<dbReference type="GO" id="GO:0007165">
    <property type="term" value="P:signal transduction"/>
    <property type="evidence" value="ECO:0007669"/>
    <property type="project" value="UniProtKB-KW"/>
</dbReference>
<feature type="domain" description="HAMP" evidence="8">
    <location>
        <begin position="176"/>
        <end position="228"/>
    </location>
</feature>
<feature type="coiled-coil region" evidence="5">
    <location>
        <begin position="262"/>
        <end position="331"/>
    </location>
</feature>
<dbReference type="GO" id="GO:0004888">
    <property type="term" value="F:transmembrane signaling receptor activity"/>
    <property type="evidence" value="ECO:0007669"/>
    <property type="project" value="InterPro"/>
</dbReference>
<dbReference type="SUPFAM" id="SSF58104">
    <property type="entry name" value="Methyl-accepting chemotaxis protein (MCP) signaling domain"/>
    <property type="match status" value="1"/>
</dbReference>